<proteinExistence type="inferred from homology"/>
<evidence type="ECO:0000256" key="3">
    <source>
        <dbReference type="ARBA" id="ARBA00022840"/>
    </source>
</evidence>
<sequence length="172" mass="19090">PLKEQILRWAKSVVADNMRAKRGLKKAKETYHMMFVGNPGTGKTTMARMMAGILHEAGVIKRNKVIEVQRTALVGRYIGETGTKTKGAIDRAKGSVLLIDEAYRLSSESDKNYGREAAETLMEEMESGDPVMIFAGYPTEMDTFASINPGFARRVRSTFTFPDYTSAELAEI</sequence>
<dbReference type="HOGENOM" id="CLU_120312_0_0_1"/>
<feature type="domain" description="AAA+ ATPase" evidence="4">
    <location>
        <begin position="29"/>
        <end position="165"/>
    </location>
</feature>
<dbReference type="eggNOG" id="KOG0730">
    <property type="taxonomic scope" value="Eukaryota"/>
</dbReference>
<dbReference type="AlphaFoldDB" id="A7T5Z4"/>
<evidence type="ECO:0000259" key="4">
    <source>
        <dbReference type="SMART" id="SM00382"/>
    </source>
</evidence>
<feature type="non-terminal residue" evidence="5">
    <location>
        <position position="1"/>
    </location>
</feature>
<dbReference type="EMBL" id="DS471359">
    <property type="protein sequence ID" value="EDO28616.1"/>
    <property type="molecule type" value="Genomic_DNA"/>
</dbReference>
<dbReference type="InterPro" id="IPR050773">
    <property type="entry name" value="CbxX/CfxQ_RuBisCO_ESX"/>
</dbReference>
<dbReference type="STRING" id="45351.A7T5Z4"/>
<keyword evidence="3" id="KW-0067">ATP-binding</keyword>
<dbReference type="PANTHER" id="PTHR43392:SF2">
    <property type="entry name" value="AAA-TYPE ATPASE FAMILY PROTEIN _ ANKYRIN REPEAT FAMILY PROTEIN"/>
    <property type="match status" value="1"/>
</dbReference>
<comment type="similarity">
    <text evidence="1">Belongs to the CbxX/CfxQ family.</text>
</comment>
<gene>
    <name evidence="5" type="ORF">NEMVEDRAFT_v1g62711</name>
</gene>
<dbReference type="InterPro" id="IPR027417">
    <property type="entry name" value="P-loop_NTPase"/>
</dbReference>
<dbReference type="PhylomeDB" id="A7T5Z4"/>
<keyword evidence="6" id="KW-1185">Reference proteome</keyword>
<dbReference type="Gene3D" id="3.40.50.300">
    <property type="entry name" value="P-loop containing nucleotide triphosphate hydrolases"/>
    <property type="match status" value="1"/>
</dbReference>
<evidence type="ECO:0000256" key="1">
    <source>
        <dbReference type="ARBA" id="ARBA00010378"/>
    </source>
</evidence>
<dbReference type="CDD" id="cd00009">
    <property type="entry name" value="AAA"/>
    <property type="match status" value="1"/>
</dbReference>
<dbReference type="InParanoid" id="A7T5Z4"/>
<protein>
    <recommendedName>
        <fullName evidence="4">AAA+ ATPase domain-containing protein</fullName>
    </recommendedName>
</protein>
<evidence type="ECO:0000313" key="6">
    <source>
        <dbReference type="Proteomes" id="UP000001593"/>
    </source>
</evidence>
<keyword evidence="2" id="KW-0547">Nucleotide-binding</keyword>
<dbReference type="GO" id="GO:0005524">
    <property type="term" value="F:ATP binding"/>
    <property type="evidence" value="ECO:0007669"/>
    <property type="project" value="UniProtKB-KW"/>
</dbReference>
<dbReference type="KEGG" id="nve:5499072"/>
<reference evidence="5 6" key="1">
    <citation type="journal article" date="2007" name="Science">
        <title>Sea anemone genome reveals ancestral eumetazoan gene repertoire and genomic organization.</title>
        <authorList>
            <person name="Putnam N.H."/>
            <person name="Srivastava M."/>
            <person name="Hellsten U."/>
            <person name="Dirks B."/>
            <person name="Chapman J."/>
            <person name="Salamov A."/>
            <person name="Terry A."/>
            <person name="Shapiro H."/>
            <person name="Lindquist E."/>
            <person name="Kapitonov V.V."/>
            <person name="Jurka J."/>
            <person name="Genikhovich G."/>
            <person name="Grigoriev I.V."/>
            <person name="Lucas S.M."/>
            <person name="Steele R.E."/>
            <person name="Finnerty J.R."/>
            <person name="Technau U."/>
            <person name="Martindale M.Q."/>
            <person name="Rokhsar D.S."/>
        </authorList>
    </citation>
    <scope>NUCLEOTIDE SEQUENCE [LARGE SCALE GENOMIC DNA]</scope>
    <source>
        <strain evidence="6">CH2 X CH6</strain>
    </source>
</reference>
<dbReference type="SUPFAM" id="SSF52540">
    <property type="entry name" value="P-loop containing nucleoside triphosphate hydrolases"/>
    <property type="match status" value="1"/>
</dbReference>
<dbReference type="GO" id="GO:0016887">
    <property type="term" value="F:ATP hydrolysis activity"/>
    <property type="evidence" value="ECO:0007669"/>
    <property type="project" value="InterPro"/>
</dbReference>
<accession>A7T5Z4</accession>
<dbReference type="InterPro" id="IPR000641">
    <property type="entry name" value="CbxX/CfxQ"/>
</dbReference>
<dbReference type="InterPro" id="IPR003959">
    <property type="entry name" value="ATPase_AAA_core"/>
</dbReference>
<name>A7T5Z4_NEMVE</name>
<evidence type="ECO:0000256" key="2">
    <source>
        <dbReference type="ARBA" id="ARBA00022741"/>
    </source>
</evidence>
<dbReference type="SMART" id="SM00382">
    <property type="entry name" value="AAA"/>
    <property type="match status" value="1"/>
</dbReference>
<dbReference type="FunFam" id="3.40.50.300:FF:000216">
    <property type="entry name" value="Type VII secretion ATPase EccA"/>
    <property type="match status" value="1"/>
</dbReference>
<dbReference type="OrthoDB" id="5988235at2759"/>
<organism evidence="5 6">
    <name type="scientific">Nematostella vectensis</name>
    <name type="common">Starlet sea anemone</name>
    <dbReference type="NCBI Taxonomy" id="45351"/>
    <lineage>
        <taxon>Eukaryota</taxon>
        <taxon>Metazoa</taxon>
        <taxon>Cnidaria</taxon>
        <taxon>Anthozoa</taxon>
        <taxon>Hexacorallia</taxon>
        <taxon>Actiniaria</taxon>
        <taxon>Edwardsiidae</taxon>
        <taxon>Nematostella</taxon>
    </lineage>
</organism>
<dbReference type="InterPro" id="IPR003593">
    <property type="entry name" value="AAA+_ATPase"/>
</dbReference>
<dbReference type="PANTHER" id="PTHR43392">
    <property type="entry name" value="AAA-TYPE ATPASE FAMILY PROTEIN / ANKYRIN REPEAT FAMILY PROTEIN"/>
    <property type="match status" value="1"/>
</dbReference>
<dbReference type="Proteomes" id="UP000001593">
    <property type="component" value="Unassembled WGS sequence"/>
</dbReference>
<feature type="non-terminal residue" evidence="5">
    <location>
        <position position="172"/>
    </location>
</feature>
<evidence type="ECO:0000313" key="5">
    <source>
        <dbReference type="EMBL" id="EDO28616.1"/>
    </source>
</evidence>
<dbReference type="Pfam" id="PF00004">
    <property type="entry name" value="AAA"/>
    <property type="match status" value="1"/>
</dbReference>
<dbReference type="PRINTS" id="PR00819">
    <property type="entry name" value="CBXCFQXSUPER"/>
</dbReference>